<dbReference type="GO" id="GO:0020037">
    <property type="term" value="F:heme binding"/>
    <property type="evidence" value="ECO:0007669"/>
    <property type="project" value="InterPro"/>
</dbReference>
<gene>
    <name evidence="6" type="ORF">CLV79_12018</name>
    <name evidence="7" type="ORF">LOS8367_03573</name>
</gene>
<evidence type="ECO:0000256" key="1">
    <source>
        <dbReference type="ARBA" id="ARBA00022617"/>
    </source>
</evidence>
<keyword evidence="1 4" id="KW-0349">Heme</keyword>
<reference evidence="6 9" key="2">
    <citation type="submission" date="2018-03" db="EMBL/GenBank/DDBJ databases">
        <title>Genomic Encyclopedia of Archaeal and Bacterial Type Strains, Phase II (KMG-II): from individual species to whole genera.</title>
        <authorList>
            <person name="Goeker M."/>
        </authorList>
    </citation>
    <scope>NUCLEOTIDE SEQUENCE [LARGE SCALE GENOMIC DNA]</scope>
    <source>
        <strain evidence="6 9">DSM 29956</strain>
    </source>
</reference>
<dbReference type="Proteomes" id="UP000193495">
    <property type="component" value="Unassembled WGS sequence"/>
</dbReference>
<dbReference type="InterPro" id="IPR036909">
    <property type="entry name" value="Cyt_c-like_dom_sf"/>
</dbReference>
<feature type="domain" description="Cytochrome c" evidence="5">
    <location>
        <begin position="19"/>
        <end position="129"/>
    </location>
</feature>
<dbReference type="EMBL" id="FWFY01000019">
    <property type="protein sequence ID" value="SLN70754.1"/>
    <property type="molecule type" value="Genomic_DNA"/>
</dbReference>
<dbReference type="GO" id="GO:0046872">
    <property type="term" value="F:metal ion binding"/>
    <property type="evidence" value="ECO:0007669"/>
    <property type="project" value="UniProtKB-KW"/>
</dbReference>
<sequence length="138" mass="14861">MKIAHALLALATAAGCVRDDPIAGRRLFVEHCAVCHGAMGLGDGPATARLTTPPPDLTRIAARRDGVWPMLEVMSIIDGYAQRTNPRAEMPVISDFVEGRLVKFNHGNGQTARAPENLLAMVRYLESIQSPEPTGYAP</sequence>
<dbReference type="PROSITE" id="PS51007">
    <property type="entry name" value="CYTC"/>
    <property type="match status" value="1"/>
</dbReference>
<organism evidence="7 8">
    <name type="scientific">Limimaricola soesokkakensis</name>
    <dbReference type="NCBI Taxonomy" id="1343159"/>
    <lineage>
        <taxon>Bacteria</taxon>
        <taxon>Pseudomonadati</taxon>
        <taxon>Pseudomonadota</taxon>
        <taxon>Alphaproteobacteria</taxon>
        <taxon>Rhodobacterales</taxon>
        <taxon>Paracoccaceae</taxon>
        <taxon>Limimaricola</taxon>
    </lineage>
</organism>
<keyword evidence="3 4" id="KW-0408">Iron</keyword>
<protein>
    <submittedName>
        <fullName evidence="6">Cytochrome c</fullName>
    </submittedName>
</protein>
<dbReference type="Pfam" id="PF00034">
    <property type="entry name" value="Cytochrom_C"/>
    <property type="match status" value="1"/>
</dbReference>
<dbReference type="InterPro" id="IPR009056">
    <property type="entry name" value="Cyt_c-like_dom"/>
</dbReference>
<dbReference type="Gene3D" id="1.10.760.10">
    <property type="entry name" value="Cytochrome c-like domain"/>
    <property type="match status" value="1"/>
</dbReference>
<dbReference type="PROSITE" id="PS51257">
    <property type="entry name" value="PROKAR_LIPOPROTEIN"/>
    <property type="match status" value="1"/>
</dbReference>
<reference evidence="7 8" key="1">
    <citation type="submission" date="2017-03" db="EMBL/GenBank/DDBJ databases">
        <authorList>
            <person name="Afonso C.L."/>
            <person name="Miller P.J."/>
            <person name="Scott M.A."/>
            <person name="Spackman E."/>
            <person name="Goraichik I."/>
            <person name="Dimitrov K.M."/>
            <person name="Suarez D.L."/>
            <person name="Swayne D.E."/>
        </authorList>
    </citation>
    <scope>NUCLEOTIDE SEQUENCE [LARGE SCALE GENOMIC DNA]</scope>
    <source>
        <strain evidence="7 8">CECT 8367</strain>
    </source>
</reference>
<keyword evidence="2 4" id="KW-0479">Metal-binding</keyword>
<evidence type="ECO:0000313" key="9">
    <source>
        <dbReference type="Proteomes" id="UP000240624"/>
    </source>
</evidence>
<evidence type="ECO:0000256" key="4">
    <source>
        <dbReference type="PROSITE-ProRule" id="PRU00433"/>
    </source>
</evidence>
<name>A0A1X7A5K0_9RHOB</name>
<evidence type="ECO:0000259" key="5">
    <source>
        <dbReference type="PROSITE" id="PS51007"/>
    </source>
</evidence>
<evidence type="ECO:0000256" key="2">
    <source>
        <dbReference type="ARBA" id="ARBA00022723"/>
    </source>
</evidence>
<evidence type="ECO:0000256" key="3">
    <source>
        <dbReference type="ARBA" id="ARBA00023004"/>
    </source>
</evidence>
<dbReference type="AlphaFoldDB" id="A0A1X7A5K0"/>
<dbReference type="OrthoDB" id="5514238at2"/>
<evidence type="ECO:0000313" key="8">
    <source>
        <dbReference type="Proteomes" id="UP000193495"/>
    </source>
</evidence>
<dbReference type="Proteomes" id="UP000240624">
    <property type="component" value="Unassembled WGS sequence"/>
</dbReference>
<dbReference type="SUPFAM" id="SSF46626">
    <property type="entry name" value="Cytochrome c"/>
    <property type="match status" value="1"/>
</dbReference>
<evidence type="ECO:0000313" key="7">
    <source>
        <dbReference type="EMBL" id="SLN70754.1"/>
    </source>
</evidence>
<keyword evidence="9" id="KW-1185">Reference proteome</keyword>
<dbReference type="EMBL" id="PYGB01000020">
    <property type="protein sequence ID" value="PSK80676.1"/>
    <property type="molecule type" value="Genomic_DNA"/>
</dbReference>
<dbReference type="RefSeq" id="WP_085897868.1">
    <property type="nucleotide sequence ID" value="NZ_FWFY01000019.1"/>
</dbReference>
<evidence type="ECO:0000313" key="6">
    <source>
        <dbReference type="EMBL" id="PSK80676.1"/>
    </source>
</evidence>
<proteinExistence type="predicted"/>
<accession>A0A1X7A5K0</accession>
<dbReference type="GO" id="GO:0009055">
    <property type="term" value="F:electron transfer activity"/>
    <property type="evidence" value="ECO:0007669"/>
    <property type="project" value="InterPro"/>
</dbReference>